<sequence length="52" mass="6275">MNEKIVRKPRHVWIDPEAFRKARIEALRSKKTLGEWLEEAIDEKIEREDKEG</sequence>
<dbReference type="EMBL" id="BARV01017088">
    <property type="protein sequence ID" value="GAI19635.1"/>
    <property type="molecule type" value="Genomic_DNA"/>
</dbReference>
<evidence type="ECO:0000313" key="1">
    <source>
        <dbReference type="EMBL" id="GAI19635.1"/>
    </source>
</evidence>
<accession>X1MYA6</accession>
<comment type="caution">
    <text evidence="1">The sequence shown here is derived from an EMBL/GenBank/DDBJ whole genome shotgun (WGS) entry which is preliminary data.</text>
</comment>
<organism evidence="1">
    <name type="scientific">marine sediment metagenome</name>
    <dbReference type="NCBI Taxonomy" id="412755"/>
    <lineage>
        <taxon>unclassified sequences</taxon>
        <taxon>metagenomes</taxon>
        <taxon>ecological metagenomes</taxon>
    </lineage>
</organism>
<reference evidence="1" key="1">
    <citation type="journal article" date="2014" name="Front. Microbiol.">
        <title>High frequency of phylogenetically diverse reductive dehalogenase-homologous genes in deep subseafloor sedimentary metagenomes.</title>
        <authorList>
            <person name="Kawai M."/>
            <person name="Futagami T."/>
            <person name="Toyoda A."/>
            <person name="Takaki Y."/>
            <person name="Nishi S."/>
            <person name="Hori S."/>
            <person name="Arai W."/>
            <person name="Tsubouchi T."/>
            <person name="Morono Y."/>
            <person name="Uchiyama I."/>
            <person name="Ito T."/>
            <person name="Fujiyama A."/>
            <person name="Inagaki F."/>
            <person name="Takami H."/>
        </authorList>
    </citation>
    <scope>NUCLEOTIDE SEQUENCE</scope>
    <source>
        <strain evidence="1">Expedition CK06-06</strain>
    </source>
</reference>
<proteinExistence type="predicted"/>
<dbReference type="AlphaFoldDB" id="X1MYA6"/>
<gene>
    <name evidence="1" type="ORF">S06H3_29186</name>
</gene>
<protein>
    <submittedName>
        <fullName evidence="1">Uncharacterized protein</fullName>
    </submittedName>
</protein>
<name>X1MYA6_9ZZZZ</name>